<gene>
    <name evidence="3" type="ORF">HY912_15345</name>
</gene>
<dbReference type="PROSITE" id="PS50968">
    <property type="entry name" value="BIOTINYL_LIPOYL"/>
    <property type="match status" value="1"/>
</dbReference>
<dbReference type="InterPro" id="IPR001882">
    <property type="entry name" value="Biotin_BS"/>
</dbReference>
<dbReference type="InterPro" id="IPR011053">
    <property type="entry name" value="Single_hybrid_motif"/>
</dbReference>
<dbReference type="PANTHER" id="PTHR45266:SF3">
    <property type="entry name" value="OXALOACETATE DECARBOXYLASE ALPHA CHAIN"/>
    <property type="match status" value="1"/>
</dbReference>
<evidence type="ECO:0000313" key="3">
    <source>
        <dbReference type="EMBL" id="MBI5250861.1"/>
    </source>
</evidence>
<evidence type="ECO:0000259" key="2">
    <source>
        <dbReference type="PROSITE" id="PS50968"/>
    </source>
</evidence>
<dbReference type="Pfam" id="PF00364">
    <property type="entry name" value="Biotin_lipoyl"/>
    <property type="match status" value="1"/>
</dbReference>
<dbReference type="SUPFAM" id="SSF51230">
    <property type="entry name" value="Single hybrid motif"/>
    <property type="match status" value="1"/>
</dbReference>
<dbReference type="InterPro" id="IPR000089">
    <property type="entry name" value="Biotin_lipoyl"/>
</dbReference>
<dbReference type="AlphaFoldDB" id="A0A9D6Z786"/>
<dbReference type="EMBL" id="JACRDE010000398">
    <property type="protein sequence ID" value="MBI5250861.1"/>
    <property type="molecule type" value="Genomic_DNA"/>
</dbReference>
<comment type="caution">
    <text evidence="3">The sequence shown here is derived from an EMBL/GenBank/DDBJ whole genome shotgun (WGS) entry which is preliminary data.</text>
</comment>
<dbReference type="PROSITE" id="PS00188">
    <property type="entry name" value="BIOTIN"/>
    <property type="match status" value="1"/>
</dbReference>
<dbReference type="Proteomes" id="UP000807825">
    <property type="component" value="Unassembled WGS sequence"/>
</dbReference>
<name>A0A9D6Z786_9BACT</name>
<sequence length="70" mass="7401">MADILMPMNGKVIAVKVEVGESVAEDDELVIIEAMKMELPVVATEAGAVKEIKATVGESYQVNDVLVVLG</sequence>
<evidence type="ECO:0000256" key="1">
    <source>
        <dbReference type="ARBA" id="ARBA00023267"/>
    </source>
</evidence>
<dbReference type="CDD" id="cd06850">
    <property type="entry name" value="biotinyl_domain"/>
    <property type="match status" value="1"/>
</dbReference>
<organism evidence="3 4">
    <name type="scientific">Desulfomonile tiedjei</name>
    <dbReference type="NCBI Taxonomy" id="2358"/>
    <lineage>
        <taxon>Bacteria</taxon>
        <taxon>Pseudomonadati</taxon>
        <taxon>Thermodesulfobacteriota</taxon>
        <taxon>Desulfomonilia</taxon>
        <taxon>Desulfomonilales</taxon>
        <taxon>Desulfomonilaceae</taxon>
        <taxon>Desulfomonile</taxon>
    </lineage>
</organism>
<dbReference type="PANTHER" id="PTHR45266">
    <property type="entry name" value="OXALOACETATE DECARBOXYLASE ALPHA CHAIN"/>
    <property type="match status" value="1"/>
</dbReference>
<keyword evidence="1" id="KW-0092">Biotin</keyword>
<proteinExistence type="predicted"/>
<reference evidence="3" key="1">
    <citation type="submission" date="2020-07" db="EMBL/GenBank/DDBJ databases">
        <title>Huge and variable diversity of episymbiotic CPR bacteria and DPANN archaea in groundwater ecosystems.</title>
        <authorList>
            <person name="He C.Y."/>
            <person name="Keren R."/>
            <person name="Whittaker M."/>
            <person name="Farag I.F."/>
            <person name="Doudna J."/>
            <person name="Cate J.H.D."/>
            <person name="Banfield J.F."/>
        </authorList>
    </citation>
    <scope>NUCLEOTIDE SEQUENCE</scope>
    <source>
        <strain evidence="3">NC_groundwater_1664_Pr3_B-0.1um_52_9</strain>
    </source>
</reference>
<dbReference type="Gene3D" id="2.40.50.100">
    <property type="match status" value="1"/>
</dbReference>
<dbReference type="InterPro" id="IPR050709">
    <property type="entry name" value="Biotin_Carboxyl_Carrier/Decarb"/>
</dbReference>
<accession>A0A9D6Z786</accession>
<evidence type="ECO:0000313" key="4">
    <source>
        <dbReference type="Proteomes" id="UP000807825"/>
    </source>
</evidence>
<protein>
    <submittedName>
        <fullName evidence="3">Acetyl-CoA carboxylase biotin carboxyl carrier protein subunit</fullName>
    </submittedName>
</protein>
<feature type="domain" description="Lipoyl-binding" evidence="2">
    <location>
        <begin position="1"/>
        <end position="70"/>
    </location>
</feature>